<dbReference type="Proteomes" id="UP000683575">
    <property type="component" value="Chromosome"/>
</dbReference>
<keyword evidence="2" id="KW-1185">Reference proteome</keyword>
<evidence type="ECO:0000313" key="2">
    <source>
        <dbReference type="Proteomes" id="UP000683575"/>
    </source>
</evidence>
<dbReference type="RefSeq" id="WP_216939061.1">
    <property type="nucleotide sequence ID" value="NZ_CP077062.1"/>
</dbReference>
<reference evidence="1" key="1">
    <citation type="submission" date="2021-06" db="EMBL/GenBank/DDBJ databases">
        <title>Complete genome sequence of Nocardioides sp. G188.</title>
        <authorList>
            <person name="Im W.-T."/>
        </authorList>
    </citation>
    <scope>NUCLEOTIDE SEQUENCE</scope>
    <source>
        <strain evidence="1">G188</strain>
    </source>
</reference>
<sequence>MFATESQPVIGIGERGRRWMVSRCLTGWRLEFRDVGDQTATYAGTFGSLESAMAEAAR</sequence>
<dbReference type="KEGG" id="nps:KRR39_19285"/>
<name>A0A975XZL9_9ACTN</name>
<protein>
    <submittedName>
        <fullName evidence="1">Uncharacterized protein</fullName>
    </submittedName>
</protein>
<proteinExistence type="predicted"/>
<accession>A0A975XZL9</accession>
<dbReference type="EMBL" id="CP077062">
    <property type="protein sequence ID" value="QWZ07550.1"/>
    <property type="molecule type" value="Genomic_DNA"/>
</dbReference>
<gene>
    <name evidence="1" type="ORF">KRR39_19285</name>
</gene>
<organism evidence="1 2">
    <name type="scientific">Nocardioides panacis</name>
    <dbReference type="NCBI Taxonomy" id="2849501"/>
    <lineage>
        <taxon>Bacteria</taxon>
        <taxon>Bacillati</taxon>
        <taxon>Actinomycetota</taxon>
        <taxon>Actinomycetes</taxon>
        <taxon>Propionibacteriales</taxon>
        <taxon>Nocardioidaceae</taxon>
        <taxon>Nocardioides</taxon>
    </lineage>
</organism>
<dbReference type="AlphaFoldDB" id="A0A975XZL9"/>
<evidence type="ECO:0000313" key="1">
    <source>
        <dbReference type="EMBL" id="QWZ07550.1"/>
    </source>
</evidence>